<name>A0AAV9HED4_9PEZI</name>
<organism evidence="2 3">
    <name type="scientific">Cladorrhinum samala</name>
    <dbReference type="NCBI Taxonomy" id="585594"/>
    <lineage>
        <taxon>Eukaryota</taxon>
        <taxon>Fungi</taxon>
        <taxon>Dikarya</taxon>
        <taxon>Ascomycota</taxon>
        <taxon>Pezizomycotina</taxon>
        <taxon>Sordariomycetes</taxon>
        <taxon>Sordariomycetidae</taxon>
        <taxon>Sordariales</taxon>
        <taxon>Podosporaceae</taxon>
        <taxon>Cladorrhinum</taxon>
    </lineage>
</organism>
<evidence type="ECO:0000256" key="1">
    <source>
        <dbReference type="SAM" id="SignalP"/>
    </source>
</evidence>
<dbReference type="EMBL" id="MU865053">
    <property type="protein sequence ID" value="KAK4458892.1"/>
    <property type="molecule type" value="Genomic_DNA"/>
</dbReference>
<dbReference type="Proteomes" id="UP001321749">
    <property type="component" value="Unassembled WGS sequence"/>
</dbReference>
<gene>
    <name evidence="2" type="ORF">QBC42DRAFT_299895</name>
</gene>
<keyword evidence="3" id="KW-1185">Reference proteome</keyword>
<dbReference type="AlphaFoldDB" id="A0AAV9HED4"/>
<reference evidence="2" key="2">
    <citation type="submission" date="2023-06" db="EMBL/GenBank/DDBJ databases">
        <authorList>
            <consortium name="Lawrence Berkeley National Laboratory"/>
            <person name="Mondo S.J."/>
            <person name="Hensen N."/>
            <person name="Bonometti L."/>
            <person name="Westerberg I."/>
            <person name="Brannstrom I.O."/>
            <person name="Guillou S."/>
            <person name="Cros-Aarteil S."/>
            <person name="Calhoun S."/>
            <person name="Haridas S."/>
            <person name="Kuo A."/>
            <person name="Pangilinan J."/>
            <person name="Riley R."/>
            <person name="Labutti K."/>
            <person name="Andreopoulos B."/>
            <person name="Lipzen A."/>
            <person name="Chen C."/>
            <person name="Yanf M."/>
            <person name="Daum C."/>
            <person name="Ng V."/>
            <person name="Clum A."/>
            <person name="Steindorff A."/>
            <person name="Ohm R."/>
            <person name="Martin F."/>
            <person name="Silar P."/>
            <person name="Natvig D."/>
            <person name="Lalanne C."/>
            <person name="Gautier V."/>
            <person name="Ament-Velasquez S.L."/>
            <person name="Kruys A."/>
            <person name="Hutchinson M.I."/>
            <person name="Powell A.J."/>
            <person name="Barry K."/>
            <person name="Miller A.N."/>
            <person name="Grigoriev I.V."/>
            <person name="Debuchy R."/>
            <person name="Gladieux P."/>
            <person name="Thoren M.H."/>
            <person name="Johannesson H."/>
        </authorList>
    </citation>
    <scope>NUCLEOTIDE SEQUENCE</scope>
    <source>
        <strain evidence="2">PSN324</strain>
    </source>
</reference>
<proteinExistence type="predicted"/>
<evidence type="ECO:0000313" key="2">
    <source>
        <dbReference type="EMBL" id="KAK4458892.1"/>
    </source>
</evidence>
<evidence type="ECO:0000313" key="3">
    <source>
        <dbReference type="Proteomes" id="UP001321749"/>
    </source>
</evidence>
<accession>A0AAV9HED4</accession>
<protein>
    <submittedName>
        <fullName evidence="2">Uncharacterized protein</fullName>
    </submittedName>
</protein>
<keyword evidence="1" id="KW-0732">Signal</keyword>
<reference evidence="2" key="1">
    <citation type="journal article" date="2023" name="Mol. Phylogenet. Evol.">
        <title>Genome-scale phylogeny and comparative genomics of the fungal order Sordariales.</title>
        <authorList>
            <person name="Hensen N."/>
            <person name="Bonometti L."/>
            <person name="Westerberg I."/>
            <person name="Brannstrom I.O."/>
            <person name="Guillou S."/>
            <person name="Cros-Aarteil S."/>
            <person name="Calhoun S."/>
            <person name="Haridas S."/>
            <person name="Kuo A."/>
            <person name="Mondo S."/>
            <person name="Pangilinan J."/>
            <person name="Riley R."/>
            <person name="LaButti K."/>
            <person name="Andreopoulos B."/>
            <person name="Lipzen A."/>
            <person name="Chen C."/>
            <person name="Yan M."/>
            <person name="Daum C."/>
            <person name="Ng V."/>
            <person name="Clum A."/>
            <person name="Steindorff A."/>
            <person name="Ohm R.A."/>
            <person name="Martin F."/>
            <person name="Silar P."/>
            <person name="Natvig D.O."/>
            <person name="Lalanne C."/>
            <person name="Gautier V."/>
            <person name="Ament-Velasquez S.L."/>
            <person name="Kruys A."/>
            <person name="Hutchinson M.I."/>
            <person name="Powell A.J."/>
            <person name="Barry K."/>
            <person name="Miller A.N."/>
            <person name="Grigoriev I.V."/>
            <person name="Debuchy R."/>
            <person name="Gladieux P."/>
            <person name="Hiltunen Thoren M."/>
            <person name="Johannesson H."/>
        </authorList>
    </citation>
    <scope>NUCLEOTIDE SEQUENCE</scope>
    <source>
        <strain evidence="2">PSN324</strain>
    </source>
</reference>
<feature type="signal peptide" evidence="1">
    <location>
        <begin position="1"/>
        <end position="17"/>
    </location>
</feature>
<feature type="chain" id="PRO_5043967580" evidence="1">
    <location>
        <begin position="18"/>
        <end position="212"/>
    </location>
</feature>
<comment type="caution">
    <text evidence="2">The sequence shown here is derived from an EMBL/GenBank/DDBJ whole genome shotgun (WGS) entry which is preliminary data.</text>
</comment>
<sequence>MYTSNLLIILLGGLATASPLRVRQQTNDSNYKVIIDSNALAQALKTIMPTSDSCAGAPGPADDCRTAEQAAPFIANSSEGLGPGELAGTLALMGVESGDLKYKHNVFPGRPGQGTAGMLMPNFVAEYAASVLGAQAVAGLSPAAVLDLVTVDEHNFGSVRWFLDAKCDDGVKAALRTGSDDGFRAYMGCVGVNADDPARLAYWNRAKAALGL</sequence>